<sequence length="353" mass="40012">MPGAIVENVVPAYAPPKVTGPATKRATRPTNKLPQYLIDEARVTKREPFHPKKHLIFEPPKKIHTMKEIGLEGHGISPNAVSEPFPLFNEEAIRQMRAEIFSDEAMEHCQYTSSFTKNMIRGLGPARAPFIYDAWRSPEVLSKISEVAGIDLVPVFDFDIGNINVSINDQAEEIVPAKKLAENDISTFAWHYDSFPFVCVMMLSDCTDMVGGETMLRTASGELMKARGPSMGTAVVMQGRYIEHQALKAYGGRERITMVTSLRPRSPFIRDESVLTGVRGISDLSEIYGQYSEYRLEILEERVRARLNVERRRQLGKRSFDVQNMRDFLTEQKQFIEAMLEEIYEVEDDDSGN</sequence>
<organism evidence="1 2">
    <name type="scientific">Neofusicoccum ribis</name>
    <dbReference type="NCBI Taxonomy" id="45134"/>
    <lineage>
        <taxon>Eukaryota</taxon>
        <taxon>Fungi</taxon>
        <taxon>Dikarya</taxon>
        <taxon>Ascomycota</taxon>
        <taxon>Pezizomycotina</taxon>
        <taxon>Dothideomycetes</taxon>
        <taxon>Dothideomycetes incertae sedis</taxon>
        <taxon>Botryosphaeriales</taxon>
        <taxon>Botryosphaeriaceae</taxon>
        <taxon>Neofusicoccum</taxon>
    </lineage>
</organism>
<comment type="caution">
    <text evidence="1">The sequence shown here is derived from an EMBL/GenBank/DDBJ whole genome shotgun (WGS) entry which is preliminary data.</text>
</comment>
<dbReference type="PANTHER" id="PTHR41677:SF1">
    <property type="entry name" value="FE2OG DIOXYGENASE DOMAIN-CONTAINING PROTEIN"/>
    <property type="match status" value="1"/>
</dbReference>
<evidence type="ECO:0000313" key="2">
    <source>
        <dbReference type="Proteomes" id="UP001521116"/>
    </source>
</evidence>
<accession>A0ABR3T503</accession>
<dbReference type="EMBL" id="JAJVDC020000016">
    <property type="protein sequence ID" value="KAL1634391.1"/>
    <property type="molecule type" value="Genomic_DNA"/>
</dbReference>
<dbReference type="Proteomes" id="UP001521116">
    <property type="component" value="Unassembled WGS sequence"/>
</dbReference>
<dbReference type="PANTHER" id="PTHR41677">
    <property type="entry name" value="YALI0B19030P"/>
    <property type="match status" value="1"/>
</dbReference>
<evidence type="ECO:0008006" key="3">
    <source>
        <dbReference type="Google" id="ProtNLM"/>
    </source>
</evidence>
<proteinExistence type="predicted"/>
<keyword evidence="2" id="KW-1185">Reference proteome</keyword>
<name>A0ABR3T503_9PEZI</name>
<gene>
    <name evidence="1" type="ORF">SLS56_002401</name>
</gene>
<reference evidence="1 2" key="1">
    <citation type="submission" date="2024-02" db="EMBL/GenBank/DDBJ databases">
        <title>De novo assembly and annotation of 12 fungi associated with fruit tree decline syndrome in Ontario, Canada.</title>
        <authorList>
            <person name="Sulman M."/>
            <person name="Ellouze W."/>
            <person name="Ilyukhin E."/>
        </authorList>
    </citation>
    <scope>NUCLEOTIDE SEQUENCE [LARGE SCALE GENOMIC DNA]</scope>
    <source>
        <strain evidence="1 2">M1-105</strain>
    </source>
</reference>
<evidence type="ECO:0000313" key="1">
    <source>
        <dbReference type="EMBL" id="KAL1634391.1"/>
    </source>
</evidence>
<protein>
    <recommendedName>
        <fullName evidence="3">Fe2OG dioxygenase domain-containing protein</fullName>
    </recommendedName>
</protein>